<dbReference type="Gene3D" id="3.40.50.300">
    <property type="entry name" value="P-loop containing nucleotide triphosphate hydrolases"/>
    <property type="match status" value="1"/>
</dbReference>
<dbReference type="KEGG" id="pxv:FXF36_03160"/>
<name>A0A5P6VMQ7_PSEXY</name>
<dbReference type="AlphaFoldDB" id="A0A5P6VMQ7"/>
<dbReference type="SUPFAM" id="SSF52540">
    <property type="entry name" value="P-loop containing nucleoside triphosphate hydrolases"/>
    <property type="match status" value="1"/>
</dbReference>
<organism evidence="1 2">
    <name type="scientific">Pseudobutyrivibrio xylanivorans</name>
    <dbReference type="NCBI Taxonomy" id="185007"/>
    <lineage>
        <taxon>Bacteria</taxon>
        <taxon>Bacillati</taxon>
        <taxon>Bacillota</taxon>
        <taxon>Clostridia</taxon>
        <taxon>Lachnospirales</taxon>
        <taxon>Lachnospiraceae</taxon>
        <taxon>Pseudobutyrivibrio</taxon>
    </lineage>
</organism>
<evidence type="ECO:0000313" key="2">
    <source>
        <dbReference type="Proteomes" id="UP000327030"/>
    </source>
</evidence>
<proteinExistence type="predicted"/>
<dbReference type="Proteomes" id="UP000327030">
    <property type="component" value="Chromosome 1"/>
</dbReference>
<dbReference type="RefSeq" id="WP_151622432.1">
    <property type="nucleotide sequence ID" value="NZ_CP043028.1"/>
</dbReference>
<gene>
    <name evidence="1" type="ORF">FXF36_03160</name>
</gene>
<accession>A0A5P6VMQ7</accession>
<dbReference type="OrthoDB" id="9801813at2"/>
<protein>
    <submittedName>
        <fullName evidence="1">AAA family ATPase</fullName>
    </submittedName>
</protein>
<reference evidence="2" key="1">
    <citation type="submission" date="2019-08" db="EMBL/GenBank/DDBJ databases">
        <title>Complete Genome Sequence of the Polysaccharide-Degrading Rumen Bacterium Pseudobutyrivibrio xylanivorans MA3014.</title>
        <authorList>
            <person name="Palevich N."/>
            <person name="Maclean P.H."/>
            <person name="Kelly W.J."/>
            <person name="Leahy S.C."/>
            <person name="Rakonjac J."/>
            <person name="Attwood G.T."/>
        </authorList>
    </citation>
    <scope>NUCLEOTIDE SEQUENCE [LARGE SCALE GENOMIC DNA]</scope>
    <source>
        <strain evidence="2">MA3014</strain>
    </source>
</reference>
<dbReference type="InterPro" id="IPR027417">
    <property type="entry name" value="P-loop_NTPase"/>
</dbReference>
<evidence type="ECO:0000313" key="1">
    <source>
        <dbReference type="EMBL" id="QFJ53935.1"/>
    </source>
</evidence>
<dbReference type="EMBL" id="CP043028">
    <property type="protein sequence ID" value="QFJ53935.1"/>
    <property type="molecule type" value="Genomic_DNA"/>
</dbReference>
<sequence length="52" mass="5847">MLRCIRINGLFGRFDYELVLNSGGITVITGPNGFGKSTTIYKIPLCRIHIYN</sequence>